<dbReference type="AlphaFoldDB" id="A0A9Q9RRT1"/>
<dbReference type="EMBL" id="CABFJX010000246">
    <property type="protein sequence ID" value="VTT69137.1"/>
    <property type="molecule type" value="Genomic_DNA"/>
</dbReference>
<dbReference type="Gene3D" id="3.50.50.60">
    <property type="entry name" value="FAD/NAD(P)-binding domain"/>
    <property type="match status" value="1"/>
</dbReference>
<comment type="similarity">
    <text evidence="3">Belongs to the paxM FAD-dependent monooxygenase family.</text>
</comment>
<evidence type="ECO:0000313" key="14">
    <source>
        <dbReference type="EMBL" id="VTT69137.1"/>
    </source>
</evidence>
<dbReference type="InterPro" id="IPR036188">
    <property type="entry name" value="FAD/NAD-bd_sf"/>
</dbReference>
<keyword evidence="6" id="KW-0274">FAD</keyword>
<dbReference type="GO" id="GO:0071949">
    <property type="term" value="F:FAD binding"/>
    <property type="evidence" value="ECO:0007669"/>
    <property type="project" value="InterPro"/>
</dbReference>
<keyword evidence="5 12" id="KW-0812">Transmembrane</keyword>
<evidence type="ECO:0000256" key="10">
    <source>
        <dbReference type="ARBA" id="ARBA00023136"/>
    </source>
</evidence>
<name>A0A9Q9RRT1_FUSFU</name>
<evidence type="ECO:0000313" key="15">
    <source>
        <dbReference type="Proteomes" id="UP000760494"/>
    </source>
</evidence>
<reference evidence="14" key="1">
    <citation type="submission" date="2019-05" db="EMBL/GenBank/DDBJ databases">
        <authorList>
            <person name="Piombo E."/>
        </authorList>
    </citation>
    <scope>NUCLEOTIDE SEQUENCE</scope>
    <source>
        <strain evidence="14">C2S</strain>
    </source>
</reference>
<comment type="subcellular location">
    <subcellularLocation>
        <location evidence="2">Membrane</location>
    </subcellularLocation>
</comment>
<dbReference type="Pfam" id="PF01494">
    <property type="entry name" value="FAD_binding_3"/>
    <property type="match status" value="1"/>
</dbReference>
<feature type="compositionally biased region" description="Basic and acidic residues" evidence="11">
    <location>
        <begin position="677"/>
        <end position="690"/>
    </location>
</feature>
<evidence type="ECO:0000259" key="13">
    <source>
        <dbReference type="Pfam" id="PF01494"/>
    </source>
</evidence>
<keyword evidence="9" id="KW-0503">Monooxygenase</keyword>
<dbReference type="Proteomes" id="UP000760494">
    <property type="component" value="Unassembled WGS sequence"/>
</dbReference>
<evidence type="ECO:0000256" key="3">
    <source>
        <dbReference type="ARBA" id="ARBA00007992"/>
    </source>
</evidence>
<comment type="cofactor">
    <cofactor evidence="1">
        <name>FAD</name>
        <dbReference type="ChEBI" id="CHEBI:57692"/>
    </cofactor>
</comment>
<keyword evidence="4" id="KW-0285">Flavoprotein</keyword>
<feature type="transmembrane region" description="Helical" evidence="12">
    <location>
        <begin position="695"/>
        <end position="715"/>
    </location>
</feature>
<feature type="transmembrane region" description="Helical" evidence="12">
    <location>
        <begin position="643"/>
        <end position="662"/>
    </location>
</feature>
<keyword evidence="7 12" id="KW-1133">Transmembrane helix</keyword>
<feature type="region of interest" description="Disordered" evidence="11">
    <location>
        <begin position="668"/>
        <end position="690"/>
    </location>
</feature>
<dbReference type="InterPro" id="IPR002938">
    <property type="entry name" value="FAD-bd"/>
</dbReference>
<dbReference type="InterPro" id="IPR050562">
    <property type="entry name" value="FAD_mOase_fung"/>
</dbReference>
<feature type="domain" description="FAD-binding" evidence="13">
    <location>
        <begin position="7"/>
        <end position="344"/>
    </location>
</feature>
<gene>
    <name evidence="14" type="ORF">C2S_7347</name>
</gene>
<dbReference type="PANTHER" id="PTHR47356">
    <property type="entry name" value="FAD-DEPENDENT MONOOXYGENASE ASQG-RELATED"/>
    <property type="match status" value="1"/>
</dbReference>
<dbReference type="PRINTS" id="PR00420">
    <property type="entry name" value="RNGMNOXGNASE"/>
</dbReference>
<evidence type="ECO:0000256" key="2">
    <source>
        <dbReference type="ARBA" id="ARBA00004370"/>
    </source>
</evidence>
<dbReference type="GO" id="GO:0016020">
    <property type="term" value="C:membrane"/>
    <property type="evidence" value="ECO:0007669"/>
    <property type="project" value="UniProtKB-SubCell"/>
</dbReference>
<evidence type="ECO:0000256" key="8">
    <source>
        <dbReference type="ARBA" id="ARBA00023002"/>
    </source>
</evidence>
<comment type="caution">
    <text evidence="14">The sequence shown here is derived from an EMBL/GenBank/DDBJ whole genome shotgun (WGS) entry which is preliminary data.</text>
</comment>
<proteinExistence type="inferred from homology"/>
<evidence type="ECO:0000256" key="4">
    <source>
        <dbReference type="ARBA" id="ARBA00022630"/>
    </source>
</evidence>
<dbReference type="SUPFAM" id="SSF51905">
    <property type="entry name" value="FAD/NAD(P)-binding domain"/>
    <property type="match status" value="1"/>
</dbReference>
<evidence type="ECO:0000256" key="5">
    <source>
        <dbReference type="ARBA" id="ARBA00022692"/>
    </source>
</evidence>
<evidence type="ECO:0000256" key="1">
    <source>
        <dbReference type="ARBA" id="ARBA00001974"/>
    </source>
</evidence>
<keyword evidence="8" id="KW-0560">Oxidoreductase</keyword>
<sequence length="833" mass="92605">MEKSQRTVIIAGGGVTGLALANMLERLGINYILLESRNEIAPQIGASIGLQANGLRILDQLGCAEGILSLFDGPLVENPLQDRFVRYPDGSIIRHFRNIQTQLKKRHGYPTIFIDRQMLLQVLYEKLESKDSVYTGEAVRSVVELEDGIKVITAKGKEFKGDILVGADGIFGTVRREMWRIANKASPGYFPDNEWSRVPCHYKCIFGISRPIEQLPKGAHPIYNDKFSYLLLSGPGGKFYWFLFVKLPVPLYGNDIPRYTKLDEEQLVAEHASDPITPEVTFGQLTNSTLTALHEWVFEKWHYKRIITIGDAAHKFEPLTGHGGNSAIETAASLVNHLTGEYSKWSVKNIESAFAAVQKERFDRVKWLIDDAHQIQQIQAMADPLLAVIGPPRARLLSEITFLGGSKLVGAMRVNGIPLPPREHTVPFNDELPAKPLSWSWLPIAVGAFSQVALLQLASEMLVPLQKPNTFGGEPLAKHYTGIETLHKILATSVAIFGVSLESGTSTRLQLISFTPLSMSTILDWTLESHRVGSNGLITSLQGSTEEFTSRHQSITNTAQHSSSVFIIIFQVAAVGRIVPIYHLISACEHILWGSIDTITDRSIDGEVVKSFIPGIIFGYIIPTALMLGPFEDKTAWQKVIALWQGVPLYVVLFTTVLSTALRKHRVRNASNPPESEISKKNQNPDKRESDTHSLLRCVYIAGTATTALIHLYVLCRISRTSNLRLSDVFGSIGASDISPSEPADKICTFWQRDMLLNAASVLVNSVYRILDLRFLGYITNKEALTTSVAVLISQPVFGPAAAHIGFLGWREEVYMRVRRRISANREINVLYF</sequence>
<organism evidence="14 15">
    <name type="scientific">Fusarium fujikuroi</name>
    <name type="common">Bakanae and foot rot disease fungus</name>
    <name type="synonym">Gibberella fujikuroi</name>
    <dbReference type="NCBI Taxonomy" id="5127"/>
    <lineage>
        <taxon>Eukaryota</taxon>
        <taxon>Fungi</taxon>
        <taxon>Dikarya</taxon>
        <taxon>Ascomycota</taxon>
        <taxon>Pezizomycotina</taxon>
        <taxon>Sordariomycetes</taxon>
        <taxon>Hypocreomycetidae</taxon>
        <taxon>Hypocreales</taxon>
        <taxon>Nectriaceae</taxon>
        <taxon>Fusarium</taxon>
        <taxon>Fusarium fujikuroi species complex</taxon>
    </lineage>
</organism>
<evidence type="ECO:0000256" key="7">
    <source>
        <dbReference type="ARBA" id="ARBA00022989"/>
    </source>
</evidence>
<evidence type="ECO:0000256" key="12">
    <source>
        <dbReference type="SAM" id="Phobius"/>
    </source>
</evidence>
<evidence type="ECO:0000256" key="11">
    <source>
        <dbReference type="SAM" id="MobiDB-lite"/>
    </source>
</evidence>
<keyword evidence="10 12" id="KW-0472">Membrane</keyword>
<evidence type="ECO:0000256" key="9">
    <source>
        <dbReference type="ARBA" id="ARBA00023033"/>
    </source>
</evidence>
<dbReference type="PANTHER" id="PTHR47356:SF2">
    <property type="entry name" value="FAD-BINDING DOMAIN-CONTAINING PROTEIN-RELATED"/>
    <property type="match status" value="1"/>
</dbReference>
<protein>
    <recommendedName>
        <fullName evidence="13">FAD-binding domain-containing protein</fullName>
    </recommendedName>
</protein>
<evidence type="ECO:0000256" key="6">
    <source>
        <dbReference type="ARBA" id="ARBA00022827"/>
    </source>
</evidence>
<accession>A0A9Q9RRT1</accession>
<feature type="transmembrane region" description="Helical" evidence="12">
    <location>
        <begin position="612"/>
        <end position="631"/>
    </location>
</feature>
<dbReference type="GO" id="GO:0004497">
    <property type="term" value="F:monooxygenase activity"/>
    <property type="evidence" value="ECO:0007669"/>
    <property type="project" value="UniProtKB-KW"/>
</dbReference>